<evidence type="ECO:0000256" key="1">
    <source>
        <dbReference type="ARBA" id="ARBA00022475"/>
    </source>
</evidence>
<feature type="transmembrane region" description="Helical" evidence="8">
    <location>
        <begin position="45"/>
        <end position="68"/>
    </location>
</feature>
<evidence type="ECO:0000256" key="2">
    <source>
        <dbReference type="ARBA" id="ARBA00022654"/>
    </source>
</evidence>
<dbReference type="AlphaFoldDB" id="A0A1M6J508"/>
<evidence type="ECO:0000313" key="10">
    <source>
        <dbReference type="Proteomes" id="UP000184310"/>
    </source>
</evidence>
<keyword evidence="2" id="KW-0673">Quorum sensing</keyword>
<protein>
    <submittedName>
        <fullName evidence="9">Accessory gene regulator B</fullName>
    </submittedName>
</protein>
<feature type="transmembrane region" description="Helical" evidence="8">
    <location>
        <begin position="141"/>
        <end position="157"/>
    </location>
</feature>
<feature type="transmembrane region" description="Helical" evidence="8">
    <location>
        <begin position="163"/>
        <end position="180"/>
    </location>
</feature>
<sequence>MILKIVRKITDFIAKANNITDEYKIDRIRYGIEVIVKEGIKFTSLLLISILFHKVPEFIIITALIVGIRRRIGGGHCKGFVSCFVKTSIFYISIFLISSNISRINIIGQVVISLITIYVLLTVKYKTKLVAEGNRNQNFKIKLKVILIYILVLAITVQSNNDSYINTTLLTSLYIIYEYIKKEGVVIKMRLLGCKKRLTNHLMTLALIVGAASLNVKCEIWWEEIELPLDVREDK</sequence>
<evidence type="ECO:0000256" key="8">
    <source>
        <dbReference type="SAM" id="Phobius"/>
    </source>
</evidence>
<dbReference type="GO" id="GO:0016020">
    <property type="term" value="C:membrane"/>
    <property type="evidence" value="ECO:0007669"/>
    <property type="project" value="InterPro"/>
</dbReference>
<dbReference type="InterPro" id="IPR006741">
    <property type="entry name" value="AgrB"/>
</dbReference>
<keyword evidence="6 8" id="KW-1133">Transmembrane helix</keyword>
<evidence type="ECO:0000256" key="6">
    <source>
        <dbReference type="ARBA" id="ARBA00022989"/>
    </source>
</evidence>
<dbReference type="SMART" id="SM00793">
    <property type="entry name" value="AgrB"/>
    <property type="match status" value="1"/>
</dbReference>
<dbReference type="EMBL" id="FQZB01000008">
    <property type="protein sequence ID" value="SHJ41814.1"/>
    <property type="molecule type" value="Genomic_DNA"/>
</dbReference>
<evidence type="ECO:0000256" key="4">
    <source>
        <dbReference type="ARBA" id="ARBA00022692"/>
    </source>
</evidence>
<evidence type="ECO:0000313" key="9">
    <source>
        <dbReference type="EMBL" id="SHJ41814.1"/>
    </source>
</evidence>
<evidence type="ECO:0000256" key="3">
    <source>
        <dbReference type="ARBA" id="ARBA00022670"/>
    </source>
</evidence>
<gene>
    <name evidence="9" type="ORF">SAMN02745163_01917</name>
</gene>
<evidence type="ECO:0000256" key="7">
    <source>
        <dbReference type="ARBA" id="ARBA00023136"/>
    </source>
</evidence>
<dbReference type="GO" id="GO:0006508">
    <property type="term" value="P:proteolysis"/>
    <property type="evidence" value="ECO:0007669"/>
    <property type="project" value="UniProtKB-KW"/>
</dbReference>
<name>A0A1M6J508_9CLOT</name>
<dbReference type="RefSeq" id="WP_072986454.1">
    <property type="nucleotide sequence ID" value="NZ_FQZB01000008.1"/>
</dbReference>
<feature type="transmembrane region" description="Helical" evidence="8">
    <location>
        <begin position="80"/>
        <end position="98"/>
    </location>
</feature>
<keyword evidence="10" id="KW-1185">Reference proteome</keyword>
<proteinExistence type="predicted"/>
<keyword evidence="3" id="KW-0645">Protease</keyword>
<dbReference type="Proteomes" id="UP000184310">
    <property type="component" value="Unassembled WGS sequence"/>
</dbReference>
<dbReference type="Pfam" id="PF04647">
    <property type="entry name" value="AgrB"/>
    <property type="match status" value="1"/>
</dbReference>
<keyword evidence="5" id="KW-0378">Hydrolase</keyword>
<dbReference type="OrthoDB" id="2044325at2"/>
<keyword evidence="4 8" id="KW-0812">Transmembrane</keyword>
<reference evidence="9 10" key="1">
    <citation type="submission" date="2016-11" db="EMBL/GenBank/DDBJ databases">
        <authorList>
            <person name="Jaros S."/>
            <person name="Januszkiewicz K."/>
            <person name="Wedrychowicz H."/>
        </authorList>
    </citation>
    <scope>NUCLEOTIDE SEQUENCE [LARGE SCALE GENOMIC DNA]</scope>
    <source>
        <strain evidence="9 10">DSM 21758</strain>
    </source>
</reference>
<feature type="transmembrane region" description="Helical" evidence="8">
    <location>
        <begin position="104"/>
        <end position="121"/>
    </location>
</feature>
<organism evidence="9 10">
    <name type="scientific">Clostridium cavendishii DSM 21758</name>
    <dbReference type="NCBI Taxonomy" id="1121302"/>
    <lineage>
        <taxon>Bacteria</taxon>
        <taxon>Bacillati</taxon>
        <taxon>Bacillota</taxon>
        <taxon>Clostridia</taxon>
        <taxon>Eubacteriales</taxon>
        <taxon>Clostridiaceae</taxon>
        <taxon>Clostridium</taxon>
    </lineage>
</organism>
<dbReference type="GO" id="GO:0009372">
    <property type="term" value="P:quorum sensing"/>
    <property type="evidence" value="ECO:0007669"/>
    <property type="project" value="UniProtKB-KW"/>
</dbReference>
<dbReference type="GO" id="GO:0008233">
    <property type="term" value="F:peptidase activity"/>
    <property type="evidence" value="ECO:0007669"/>
    <property type="project" value="UniProtKB-KW"/>
</dbReference>
<keyword evidence="1" id="KW-1003">Cell membrane</keyword>
<dbReference type="STRING" id="1121302.SAMN02745163_01917"/>
<evidence type="ECO:0000256" key="5">
    <source>
        <dbReference type="ARBA" id="ARBA00022801"/>
    </source>
</evidence>
<accession>A0A1M6J508</accession>
<keyword evidence="7 8" id="KW-0472">Membrane</keyword>